<reference evidence="1" key="1">
    <citation type="journal article" date="2021" name="PeerJ">
        <title>Extensive microbial diversity within the chicken gut microbiome revealed by metagenomics and culture.</title>
        <authorList>
            <person name="Gilroy R."/>
            <person name="Ravi A."/>
            <person name="Getino M."/>
            <person name="Pursley I."/>
            <person name="Horton D.L."/>
            <person name="Alikhan N.F."/>
            <person name="Baker D."/>
            <person name="Gharbi K."/>
            <person name="Hall N."/>
            <person name="Watson M."/>
            <person name="Adriaenssens E.M."/>
            <person name="Foster-Nyarko E."/>
            <person name="Jarju S."/>
            <person name="Secka A."/>
            <person name="Antonio M."/>
            <person name="Oren A."/>
            <person name="Chaudhuri R.R."/>
            <person name="La Ragione R."/>
            <person name="Hildebrand F."/>
            <person name="Pallen M.J."/>
        </authorList>
    </citation>
    <scope>NUCLEOTIDE SEQUENCE</scope>
    <source>
        <strain evidence="1">1345</strain>
    </source>
</reference>
<protein>
    <submittedName>
        <fullName evidence="1">Cytidylate kinase-like family protein</fullName>
    </submittedName>
</protein>
<gene>
    <name evidence="1" type="ORF">H9729_06145</name>
</gene>
<dbReference type="Pfam" id="PF13189">
    <property type="entry name" value="Cytidylate_kin2"/>
    <property type="match status" value="1"/>
</dbReference>
<evidence type="ECO:0000313" key="1">
    <source>
        <dbReference type="EMBL" id="HIY97253.1"/>
    </source>
</evidence>
<dbReference type="InterPro" id="IPR027417">
    <property type="entry name" value="P-loop_NTPase"/>
</dbReference>
<name>A0A9D1ZX32_9FIRM</name>
<proteinExistence type="predicted"/>
<keyword evidence="1" id="KW-0808">Transferase</keyword>
<keyword evidence="1" id="KW-0418">Kinase</keyword>
<reference evidence="1" key="2">
    <citation type="submission" date="2021-04" db="EMBL/GenBank/DDBJ databases">
        <authorList>
            <person name="Gilroy R."/>
        </authorList>
    </citation>
    <scope>NUCLEOTIDE SEQUENCE</scope>
    <source>
        <strain evidence="1">1345</strain>
    </source>
</reference>
<dbReference type="GO" id="GO:0016301">
    <property type="term" value="F:kinase activity"/>
    <property type="evidence" value="ECO:0007669"/>
    <property type="project" value="UniProtKB-KW"/>
</dbReference>
<dbReference type="Proteomes" id="UP000886750">
    <property type="component" value="Unassembled WGS sequence"/>
</dbReference>
<comment type="caution">
    <text evidence="1">The sequence shown here is derived from an EMBL/GenBank/DDBJ whole genome shotgun (WGS) entry which is preliminary data.</text>
</comment>
<dbReference type="AlphaFoldDB" id="A0A9D1ZX32"/>
<organism evidence="1 2">
    <name type="scientific">Candidatus Borkfalkia excrementigallinarum</name>
    <dbReference type="NCBI Taxonomy" id="2838506"/>
    <lineage>
        <taxon>Bacteria</taxon>
        <taxon>Bacillati</taxon>
        <taxon>Bacillota</taxon>
        <taxon>Clostridia</taxon>
        <taxon>Christensenellales</taxon>
        <taxon>Christensenellaceae</taxon>
        <taxon>Candidatus Borkfalkia</taxon>
    </lineage>
</organism>
<dbReference type="EMBL" id="DXCQ01000056">
    <property type="protein sequence ID" value="HIY97253.1"/>
    <property type="molecule type" value="Genomic_DNA"/>
</dbReference>
<sequence>MSSAAAGENSANAWPTLLGFAYIDREIISEIAEQYELSESYVADTLAKKKVAMPLHFGRTLSLGSDAWKTEVNIIAAEQQLLKKAAEVQNCVIIGRNSEFVLKDMDPFSIFVYADMPSKLQRCREHAASDEFISEELLKKKILQVDRARAKRHNYVSGLKWGQKDNYRLCINTSGCDIKQLARIAAGYADGWFRAREKRL</sequence>
<accession>A0A9D1ZX32</accession>
<dbReference type="Gene3D" id="3.40.50.300">
    <property type="entry name" value="P-loop containing nucleotide triphosphate hydrolases"/>
    <property type="match status" value="1"/>
</dbReference>
<evidence type="ECO:0000313" key="2">
    <source>
        <dbReference type="Proteomes" id="UP000886750"/>
    </source>
</evidence>